<sequence length="88" mass="9938">MVVPQRAFHGPGRAAERGDRMPAAGIAEKQVTEDACGGAVRVRAIGTHRLSRPWAQERSWYWSSNGSRAWRYVSSLRVSAPWFDVNRR</sequence>
<proteinExistence type="predicted"/>
<evidence type="ECO:0000313" key="1">
    <source>
        <dbReference type="EMBL" id="GAA2204482.1"/>
    </source>
</evidence>
<name>A0ABN3C5U2_9ACTN</name>
<gene>
    <name evidence="1" type="ORF">GCM10009787_71810</name>
</gene>
<dbReference type="Proteomes" id="UP001501391">
    <property type="component" value="Unassembled WGS sequence"/>
</dbReference>
<reference evidence="1 2" key="1">
    <citation type="journal article" date="2019" name="Int. J. Syst. Evol. Microbiol.">
        <title>The Global Catalogue of Microorganisms (GCM) 10K type strain sequencing project: providing services to taxonomists for standard genome sequencing and annotation.</title>
        <authorList>
            <consortium name="The Broad Institute Genomics Platform"/>
            <consortium name="The Broad Institute Genome Sequencing Center for Infectious Disease"/>
            <person name="Wu L."/>
            <person name="Ma J."/>
        </authorList>
    </citation>
    <scope>NUCLEOTIDE SEQUENCE [LARGE SCALE GENOMIC DNA]</scope>
    <source>
        <strain evidence="1 2">JCM 14924</strain>
    </source>
</reference>
<keyword evidence="2" id="KW-1185">Reference proteome</keyword>
<comment type="caution">
    <text evidence="1">The sequence shown here is derived from an EMBL/GenBank/DDBJ whole genome shotgun (WGS) entry which is preliminary data.</text>
</comment>
<evidence type="ECO:0000313" key="2">
    <source>
        <dbReference type="Proteomes" id="UP001501391"/>
    </source>
</evidence>
<organism evidence="1 2">
    <name type="scientific">Streptomyces bangladeshensis</name>
    <dbReference type="NCBI Taxonomy" id="295352"/>
    <lineage>
        <taxon>Bacteria</taxon>
        <taxon>Bacillati</taxon>
        <taxon>Actinomycetota</taxon>
        <taxon>Actinomycetes</taxon>
        <taxon>Kitasatosporales</taxon>
        <taxon>Streptomycetaceae</taxon>
        <taxon>Streptomyces</taxon>
    </lineage>
</organism>
<accession>A0ABN3C5U2</accession>
<dbReference type="EMBL" id="BAAAOQ010000034">
    <property type="protein sequence ID" value="GAA2204482.1"/>
    <property type="molecule type" value="Genomic_DNA"/>
</dbReference>
<protein>
    <submittedName>
        <fullName evidence="1">Uncharacterized protein</fullName>
    </submittedName>
</protein>